<gene>
    <name evidence="10" type="ORF">GSLYS_00006097001</name>
</gene>
<evidence type="ECO:0000256" key="4">
    <source>
        <dbReference type="ARBA" id="ARBA00022771"/>
    </source>
</evidence>
<dbReference type="GO" id="GO:0000978">
    <property type="term" value="F:RNA polymerase II cis-regulatory region sequence-specific DNA binding"/>
    <property type="evidence" value="ECO:0007669"/>
    <property type="project" value="TreeGrafter"/>
</dbReference>
<feature type="domain" description="C2H2-type" evidence="9">
    <location>
        <begin position="372"/>
        <end position="399"/>
    </location>
</feature>
<dbReference type="PANTHER" id="PTHR24390">
    <property type="entry name" value="ZINC FINGER PROTEIN"/>
    <property type="match status" value="1"/>
</dbReference>
<dbReference type="GO" id="GO:0005634">
    <property type="term" value="C:nucleus"/>
    <property type="evidence" value="ECO:0007669"/>
    <property type="project" value="UniProtKB-SubCell"/>
</dbReference>
<sequence length="512" mass="59026">MMAGNTTICLSPDPGALHEMEYLAAQIKEEPLESWIIKEDGLGLLTVDEELQAVKAELMEAEPDMLQHLKFLDQSQDLPVTVHCQVDLNKLNEQDLNTTPPKESFEKIVFTQKKPADDCLQKNLPTSSDLDKEDRAKNKKGQKHPKNRKRARRYPKRLIRNVHVNKSADNRGNQRTGTCGEKSTGTLYSCSLCNCSRIKTFKDLKKHIKNHIVGSFYECQLCSFSTRKHVSLQRHYLSGHSHLDHVSNRIHCLLCPYNCMRSKTIRSHLFLAHLNRAKFQCSLCGYKTNCKYRLDEHNAVHKSERPYACPHSNCSFSSRHKPYIAKHVKKIHAKEKVCKVCHPFSCDLCGAGFLAKAKFKRHLLIHDSFKRYSCNQCDYSTNRSDTLKGHMLTHSTVRKYHCHICKVMFKSVRSLKCHIKKHSRLDTFLCPLSSLLIPKSMDHYVCLICGFMTKSLGSLSQHKLVHEEKQYLCDFCAFRCGRKYNLQLHMLTHFKDRPFKCHLCSFASKSPS</sequence>
<dbReference type="PROSITE" id="PS50157">
    <property type="entry name" value="ZINC_FINGER_C2H2_2"/>
    <property type="match status" value="6"/>
</dbReference>
<dbReference type="AlphaFoldDB" id="A0AAV2HEF6"/>
<feature type="compositionally biased region" description="Basic residues" evidence="8">
    <location>
        <begin position="137"/>
        <end position="154"/>
    </location>
</feature>
<dbReference type="GO" id="GO:0008270">
    <property type="term" value="F:zinc ion binding"/>
    <property type="evidence" value="ECO:0007669"/>
    <property type="project" value="UniProtKB-KW"/>
</dbReference>
<feature type="domain" description="C2H2-type" evidence="9">
    <location>
        <begin position="344"/>
        <end position="371"/>
    </location>
</feature>
<feature type="domain" description="C2H2-type" evidence="9">
    <location>
        <begin position="471"/>
        <end position="498"/>
    </location>
</feature>
<evidence type="ECO:0000256" key="6">
    <source>
        <dbReference type="ARBA" id="ARBA00023242"/>
    </source>
</evidence>
<evidence type="ECO:0000256" key="7">
    <source>
        <dbReference type="PROSITE-ProRule" id="PRU00042"/>
    </source>
</evidence>
<name>A0AAV2HEF6_LYMST</name>
<feature type="domain" description="C2H2-type" evidence="9">
    <location>
        <begin position="307"/>
        <end position="337"/>
    </location>
</feature>
<dbReference type="InterPro" id="IPR036236">
    <property type="entry name" value="Znf_C2H2_sf"/>
</dbReference>
<comment type="subcellular location">
    <subcellularLocation>
        <location evidence="1">Nucleus</location>
    </subcellularLocation>
</comment>
<feature type="domain" description="C2H2-type" evidence="9">
    <location>
        <begin position="400"/>
        <end position="427"/>
    </location>
</feature>
<dbReference type="SMART" id="SM00355">
    <property type="entry name" value="ZnF_C2H2"/>
    <property type="match status" value="10"/>
</dbReference>
<keyword evidence="6" id="KW-0539">Nucleus</keyword>
<organism evidence="10 11">
    <name type="scientific">Lymnaea stagnalis</name>
    <name type="common">Great pond snail</name>
    <name type="synonym">Helix stagnalis</name>
    <dbReference type="NCBI Taxonomy" id="6523"/>
    <lineage>
        <taxon>Eukaryota</taxon>
        <taxon>Metazoa</taxon>
        <taxon>Spiralia</taxon>
        <taxon>Lophotrochozoa</taxon>
        <taxon>Mollusca</taxon>
        <taxon>Gastropoda</taxon>
        <taxon>Heterobranchia</taxon>
        <taxon>Euthyneura</taxon>
        <taxon>Panpulmonata</taxon>
        <taxon>Hygrophila</taxon>
        <taxon>Lymnaeoidea</taxon>
        <taxon>Lymnaeidae</taxon>
        <taxon>Lymnaea</taxon>
    </lineage>
</organism>
<evidence type="ECO:0000256" key="1">
    <source>
        <dbReference type="ARBA" id="ARBA00004123"/>
    </source>
</evidence>
<accession>A0AAV2HEF6</accession>
<keyword evidence="11" id="KW-1185">Reference proteome</keyword>
<dbReference type="Gene3D" id="3.30.160.60">
    <property type="entry name" value="Classic Zinc Finger"/>
    <property type="match status" value="6"/>
</dbReference>
<evidence type="ECO:0000256" key="3">
    <source>
        <dbReference type="ARBA" id="ARBA00022737"/>
    </source>
</evidence>
<proteinExistence type="predicted"/>
<keyword evidence="3" id="KW-0677">Repeat</keyword>
<keyword evidence="4 7" id="KW-0863">Zinc-finger</keyword>
<evidence type="ECO:0000313" key="11">
    <source>
        <dbReference type="Proteomes" id="UP001497497"/>
    </source>
</evidence>
<keyword evidence="5" id="KW-0862">Zinc</keyword>
<dbReference type="FunFam" id="3.30.160.60:FF:000448">
    <property type="entry name" value="RE1-silencing transcription factor A"/>
    <property type="match status" value="1"/>
</dbReference>
<feature type="region of interest" description="Disordered" evidence="8">
    <location>
        <begin position="119"/>
        <end position="154"/>
    </location>
</feature>
<feature type="non-terminal residue" evidence="10">
    <location>
        <position position="512"/>
    </location>
</feature>
<dbReference type="InterPro" id="IPR013087">
    <property type="entry name" value="Znf_C2H2_type"/>
</dbReference>
<dbReference type="GO" id="GO:0006357">
    <property type="term" value="P:regulation of transcription by RNA polymerase II"/>
    <property type="evidence" value="ECO:0007669"/>
    <property type="project" value="TreeGrafter"/>
</dbReference>
<evidence type="ECO:0000256" key="8">
    <source>
        <dbReference type="SAM" id="MobiDB-lite"/>
    </source>
</evidence>
<evidence type="ECO:0000259" key="9">
    <source>
        <dbReference type="PROSITE" id="PS50157"/>
    </source>
</evidence>
<evidence type="ECO:0000313" key="10">
    <source>
        <dbReference type="EMBL" id="CAL1532018.1"/>
    </source>
</evidence>
<dbReference type="EMBL" id="CAXITT010000103">
    <property type="protein sequence ID" value="CAL1532018.1"/>
    <property type="molecule type" value="Genomic_DNA"/>
</dbReference>
<dbReference type="PANTHER" id="PTHR24390:SF246">
    <property type="entry name" value="C2H2-TYPE DOMAIN-CONTAINING PROTEIN"/>
    <property type="match status" value="1"/>
</dbReference>
<comment type="caution">
    <text evidence="10">The sequence shown here is derived from an EMBL/GenBank/DDBJ whole genome shotgun (WGS) entry which is preliminary data.</text>
</comment>
<dbReference type="SUPFAM" id="SSF57667">
    <property type="entry name" value="beta-beta-alpha zinc fingers"/>
    <property type="match status" value="4"/>
</dbReference>
<dbReference type="Proteomes" id="UP001497497">
    <property type="component" value="Unassembled WGS sequence"/>
</dbReference>
<reference evidence="10 11" key="1">
    <citation type="submission" date="2024-04" db="EMBL/GenBank/DDBJ databases">
        <authorList>
            <consortium name="Genoscope - CEA"/>
            <person name="William W."/>
        </authorList>
    </citation>
    <scope>NUCLEOTIDE SEQUENCE [LARGE SCALE GENOMIC DNA]</scope>
</reference>
<dbReference type="GO" id="GO:0003700">
    <property type="term" value="F:DNA-binding transcription factor activity"/>
    <property type="evidence" value="ECO:0007669"/>
    <property type="project" value="TreeGrafter"/>
</dbReference>
<protein>
    <recommendedName>
        <fullName evidence="9">C2H2-type domain-containing protein</fullName>
    </recommendedName>
</protein>
<feature type="domain" description="C2H2-type" evidence="9">
    <location>
        <begin position="279"/>
        <end position="306"/>
    </location>
</feature>
<evidence type="ECO:0000256" key="2">
    <source>
        <dbReference type="ARBA" id="ARBA00022723"/>
    </source>
</evidence>
<dbReference type="PROSITE" id="PS00028">
    <property type="entry name" value="ZINC_FINGER_C2H2_1"/>
    <property type="match status" value="3"/>
</dbReference>
<evidence type="ECO:0000256" key="5">
    <source>
        <dbReference type="ARBA" id="ARBA00022833"/>
    </source>
</evidence>
<keyword evidence="2" id="KW-0479">Metal-binding</keyword>